<evidence type="ECO:0000256" key="2">
    <source>
        <dbReference type="ARBA" id="ARBA00023224"/>
    </source>
</evidence>
<evidence type="ECO:0000259" key="7">
    <source>
        <dbReference type="PROSITE" id="PS50885"/>
    </source>
</evidence>
<name>A0A1W1XLS3_9NEIS</name>
<keyword evidence="5" id="KW-0472">Membrane</keyword>
<reference evidence="8 9" key="1">
    <citation type="submission" date="2017-04" db="EMBL/GenBank/DDBJ databases">
        <authorList>
            <person name="Afonso C.L."/>
            <person name="Miller P.J."/>
            <person name="Scott M.A."/>
            <person name="Spackman E."/>
            <person name="Goraichik I."/>
            <person name="Dimitrov K.M."/>
            <person name="Suarez D.L."/>
            <person name="Swayne D.E."/>
        </authorList>
    </citation>
    <scope>NUCLEOTIDE SEQUENCE [LARGE SCALE GENOMIC DNA]</scope>
    <source>
        <strain evidence="8 9">DSM 23236</strain>
    </source>
</reference>
<dbReference type="InterPro" id="IPR004090">
    <property type="entry name" value="Chemotax_Me-accpt_rcpt"/>
</dbReference>
<feature type="transmembrane region" description="Helical" evidence="5">
    <location>
        <begin position="189"/>
        <end position="212"/>
    </location>
</feature>
<dbReference type="OrthoDB" id="2489132at2"/>
<dbReference type="AlphaFoldDB" id="A0A1W1XLS3"/>
<protein>
    <submittedName>
        <fullName evidence="8">Methyl-accepting chemotaxis protein</fullName>
    </submittedName>
</protein>
<evidence type="ECO:0000256" key="1">
    <source>
        <dbReference type="ARBA" id="ARBA00004370"/>
    </source>
</evidence>
<keyword evidence="9" id="KW-1185">Reference proteome</keyword>
<dbReference type="EMBL" id="FWXD01000010">
    <property type="protein sequence ID" value="SMC24940.1"/>
    <property type="molecule type" value="Genomic_DNA"/>
</dbReference>
<evidence type="ECO:0000313" key="8">
    <source>
        <dbReference type="EMBL" id="SMC24940.1"/>
    </source>
</evidence>
<dbReference type="PRINTS" id="PR00260">
    <property type="entry name" value="CHEMTRNSDUCR"/>
</dbReference>
<comment type="similarity">
    <text evidence="3">Belongs to the methyl-accepting chemotaxis (MCP) protein family.</text>
</comment>
<dbReference type="CDD" id="cd06225">
    <property type="entry name" value="HAMP"/>
    <property type="match status" value="1"/>
</dbReference>
<dbReference type="PROSITE" id="PS50111">
    <property type="entry name" value="CHEMOTAXIS_TRANSDUC_2"/>
    <property type="match status" value="1"/>
</dbReference>
<dbReference type="STRING" id="1121001.SAMN02745857_02015"/>
<dbReference type="PANTHER" id="PTHR32089:SF112">
    <property type="entry name" value="LYSOZYME-LIKE PROTEIN-RELATED"/>
    <property type="match status" value="1"/>
</dbReference>
<comment type="subcellular location">
    <subcellularLocation>
        <location evidence="1">Membrane</location>
    </subcellularLocation>
</comment>
<dbReference type="InterPro" id="IPR003660">
    <property type="entry name" value="HAMP_dom"/>
</dbReference>
<dbReference type="InterPro" id="IPR004089">
    <property type="entry name" value="MCPsignal_dom"/>
</dbReference>
<dbReference type="SMART" id="SM00304">
    <property type="entry name" value="HAMP"/>
    <property type="match status" value="1"/>
</dbReference>
<evidence type="ECO:0000256" key="3">
    <source>
        <dbReference type="ARBA" id="ARBA00029447"/>
    </source>
</evidence>
<keyword evidence="5" id="KW-0812">Transmembrane</keyword>
<feature type="domain" description="Methyl-accepting transducer" evidence="6">
    <location>
        <begin position="271"/>
        <end position="507"/>
    </location>
</feature>
<dbReference type="Pfam" id="PF00015">
    <property type="entry name" value="MCPsignal"/>
    <property type="match status" value="1"/>
</dbReference>
<dbReference type="GO" id="GO:0004888">
    <property type="term" value="F:transmembrane signaling receptor activity"/>
    <property type="evidence" value="ECO:0007669"/>
    <property type="project" value="InterPro"/>
</dbReference>
<dbReference type="GO" id="GO:0007165">
    <property type="term" value="P:signal transduction"/>
    <property type="evidence" value="ECO:0007669"/>
    <property type="project" value="UniProtKB-KW"/>
</dbReference>
<evidence type="ECO:0000256" key="5">
    <source>
        <dbReference type="SAM" id="Phobius"/>
    </source>
</evidence>
<dbReference type="Gene3D" id="1.10.287.950">
    <property type="entry name" value="Methyl-accepting chemotaxis protein"/>
    <property type="match status" value="1"/>
</dbReference>
<evidence type="ECO:0000313" key="9">
    <source>
        <dbReference type="Proteomes" id="UP000192761"/>
    </source>
</evidence>
<dbReference type="PROSITE" id="PS50885">
    <property type="entry name" value="HAMP"/>
    <property type="match status" value="1"/>
</dbReference>
<dbReference type="GO" id="GO:0016020">
    <property type="term" value="C:membrane"/>
    <property type="evidence" value="ECO:0007669"/>
    <property type="project" value="UniProtKB-SubCell"/>
</dbReference>
<dbReference type="SUPFAM" id="SSF58104">
    <property type="entry name" value="Methyl-accepting chemotaxis protein (MCP) signaling domain"/>
    <property type="match status" value="1"/>
</dbReference>
<feature type="transmembrane region" description="Helical" evidence="5">
    <location>
        <begin position="12"/>
        <end position="33"/>
    </location>
</feature>
<dbReference type="FunFam" id="1.10.287.950:FF:000001">
    <property type="entry name" value="Methyl-accepting chemotaxis sensory transducer"/>
    <property type="match status" value="1"/>
</dbReference>
<accession>A0A1W1XLS3</accession>
<gene>
    <name evidence="8" type="ORF">SAMN02745857_02015</name>
</gene>
<keyword evidence="2 4" id="KW-0807">Transducer</keyword>
<dbReference type="CDD" id="cd11386">
    <property type="entry name" value="MCP_signal"/>
    <property type="match status" value="1"/>
</dbReference>
<organism evidence="8 9">
    <name type="scientific">Andreprevotia lacus DSM 23236</name>
    <dbReference type="NCBI Taxonomy" id="1121001"/>
    <lineage>
        <taxon>Bacteria</taxon>
        <taxon>Pseudomonadati</taxon>
        <taxon>Pseudomonadota</taxon>
        <taxon>Betaproteobacteria</taxon>
        <taxon>Neisseriales</taxon>
        <taxon>Chitinibacteraceae</taxon>
        <taxon>Andreprevotia</taxon>
    </lineage>
</organism>
<dbReference type="Pfam" id="PF00672">
    <property type="entry name" value="HAMP"/>
    <property type="match status" value="1"/>
</dbReference>
<dbReference type="Pfam" id="PF12729">
    <property type="entry name" value="4HB_MCP_1"/>
    <property type="match status" value="1"/>
</dbReference>
<evidence type="ECO:0000259" key="6">
    <source>
        <dbReference type="PROSITE" id="PS50111"/>
    </source>
</evidence>
<dbReference type="Proteomes" id="UP000192761">
    <property type="component" value="Unassembled WGS sequence"/>
</dbReference>
<evidence type="ECO:0000256" key="4">
    <source>
        <dbReference type="PROSITE-ProRule" id="PRU00284"/>
    </source>
</evidence>
<dbReference type="SMART" id="SM00283">
    <property type="entry name" value="MA"/>
    <property type="match status" value="1"/>
</dbReference>
<dbReference type="PANTHER" id="PTHR32089">
    <property type="entry name" value="METHYL-ACCEPTING CHEMOTAXIS PROTEIN MCPB"/>
    <property type="match status" value="1"/>
</dbReference>
<dbReference type="InterPro" id="IPR024478">
    <property type="entry name" value="HlyB_4HB_MCP"/>
</dbReference>
<proteinExistence type="inferred from homology"/>
<dbReference type="RefSeq" id="WP_084090670.1">
    <property type="nucleotide sequence ID" value="NZ_FWXD01000010.1"/>
</dbReference>
<sequence length="544" mass="58086">MLKNMTVAARIALGFGALIVLMLAIGLVGFVSLNQLQDEVGKLLSKDLAYHAALVETRYDVGNLRRFEKDSFLNFQNPAKVKEYEEKWQKSYDAAAQALSKVDPLRPEGDEADLKQLRDNLKLYGDGFTTVLADVKAGKFTSSGDINQAFSKYKTPVHDMEEALGKLAERSIKRVGSMNDTVSSISHKAIGISSLLLVLAIAGAVVFAWIIINGVRRPLSAMQTTVEEIARTGQLGLRMPVSGRDEISATSAAVNNLLVNMGQVIAEAHRNANELQRAADTLASAATQVTEASQTQAEAASATAAAIEEMTVSVNLISGSANTLEAEAKRTSATAGRGVETAERTSSEINQVARSIAQSADVITQLNQRSDEIGSIALVIKDIADQTNLLALNAAIEAARAGDLGRGFAVVADEVRKLAERTTQATTEITSKINAVQQDTERAASGMGQASKLMQNGVESTQSVAQSLNEIDQLAQQTVGNISSMASAMQEQSQASQDIARNVERIAQASEENHAAAASTSDLSTQLKQLADDVQRSISRFRYS</sequence>
<keyword evidence="5" id="KW-1133">Transmembrane helix</keyword>
<dbReference type="GO" id="GO:0006935">
    <property type="term" value="P:chemotaxis"/>
    <property type="evidence" value="ECO:0007669"/>
    <property type="project" value="InterPro"/>
</dbReference>
<feature type="domain" description="HAMP" evidence="7">
    <location>
        <begin position="213"/>
        <end position="266"/>
    </location>
</feature>